<dbReference type="InterPro" id="IPR005197">
    <property type="entry name" value="Glyco_hydro_71"/>
</dbReference>
<dbReference type="AlphaFoldDB" id="A0A6A4I0T8"/>
<name>A0A6A4I0T8_9AGAR</name>
<feature type="chain" id="PRO_5025484672" description="Glycoside hydrolase family 71 protein" evidence="1">
    <location>
        <begin position="24"/>
        <end position="452"/>
    </location>
</feature>
<proteinExistence type="predicted"/>
<protein>
    <recommendedName>
        <fullName evidence="4">Glycoside hydrolase family 71 protein</fullName>
    </recommendedName>
</protein>
<reference evidence="2" key="1">
    <citation type="journal article" date="2019" name="Environ. Microbiol.">
        <title>Fungal ecological strategies reflected in gene transcription - a case study of two litter decomposers.</title>
        <authorList>
            <person name="Barbi F."/>
            <person name="Kohler A."/>
            <person name="Barry K."/>
            <person name="Baskaran P."/>
            <person name="Daum C."/>
            <person name="Fauchery L."/>
            <person name="Ihrmark K."/>
            <person name="Kuo A."/>
            <person name="LaButti K."/>
            <person name="Lipzen A."/>
            <person name="Morin E."/>
            <person name="Grigoriev I.V."/>
            <person name="Henrissat B."/>
            <person name="Lindahl B."/>
            <person name="Martin F."/>
        </authorList>
    </citation>
    <scope>NUCLEOTIDE SEQUENCE</scope>
    <source>
        <strain evidence="2">JB14</strain>
    </source>
</reference>
<evidence type="ECO:0000256" key="1">
    <source>
        <dbReference type="SAM" id="SignalP"/>
    </source>
</evidence>
<dbReference type="GO" id="GO:0051118">
    <property type="term" value="F:glucan endo-1,3-alpha-glucosidase activity"/>
    <property type="evidence" value="ECO:0007669"/>
    <property type="project" value="InterPro"/>
</dbReference>
<feature type="signal peptide" evidence="1">
    <location>
        <begin position="1"/>
        <end position="23"/>
    </location>
</feature>
<dbReference type="Pfam" id="PF03659">
    <property type="entry name" value="Glyco_hydro_71"/>
    <property type="match status" value="1"/>
</dbReference>
<gene>
    <name evidence="2" type="ORF">BT96DRAFT_955644</name>
</gene>
<keyword evidence="3" id="KW-1185">Reference proteome</keyword>
<organism evidence="2 3">
    <name type="scientific">Gymnopus androsaceus JB14</name>
    <dbReference type="NCBI Taxonomy" id="1447944"/>
    <lineage>
        <taxon>Eukaryota</taxon>
        <taxon>Fungi</taxon>
        <taxon>Dikarya</taxon>
        <taxon>Basidiomycota</taxon>
        <taxon>Agaricomycotina</taxon>
        <taxon>Agaricomycetes</taxon>
        <taxon>Agaricomycetidae</taxon>
        <taxon>Agaricales</taxon>
        <taxon>Marasmiineae</taxon>
        <taxon>Omphalotaceae</taxon>
        <taxon>Gymnopus</taxon>
    </lineage>
</organism>
<evidence type="ECO:0008006" key="4">
    <source>
        <dbReference type="Google" id="ProtNLM"/>
    </source>
</evidence>
<dbReference type="Gene3D" id="3.20.20.80">
    <property type="entry name" value="Glycosidases"/>
    <property type="match status" value="1"/>
</dbReference>
<evidence type="ECO:0000313" key="2">
    <source>
        <dbReference type="EMBL" id="KAE9404349.1"/>
    </source>
</evidence>
<accession>A0A6A4I0T8</accession>
<dbReference type="EMBL" id="ML769417">
    <property type="protein sequence ID" value="KAE9404349.1"/>
    <property type="molecule type" value="Genomic_DNA"/>
</dbReference>
<dbReference type="CDD" id="cd11577">
    <property type="entry name" value="GH71"/>
    <property type="match status" value="1"/>
</dbReference>
<evidence type="ECO:0000313" key="3">
    <source>
        <dbReference type="Proteomes" id="UP000799118"/>
    </source>
</evidence>
<keyword evidence="1" id="KW-0732">Signal</keyword>
<sequence length="452" mass="48464">MIEFTVVSSLLLFSSCLLAASRASPAGNVTEYAGSPKVRSTVKARQTTSSKLVFAHFIIGIVSDRTSSSDYDADFQRAQSFGIDAFALDIGTDEFTDTQLGYAYESAYNNGMSVFISFDFAYWNPTTDAALIGQTIAQYASVPGSAFSAVAGAPNVYFAPNFHPGESDLTVLDGAAMGNNYAPQDGVLVTVTEGDQEYQSVLSAAQGYIAPVSPWFSTHYGAEVTYSKNFVFPSDLLWYMRWQEILTLQPPFVEIISWNDFGESHYTGPLSSLHTDDTSSQWVNDMQVPHDAFLSMAQPFIQAYKDGASSPDSYITSDLIVYWYRITSKELDCDATDTTMTAANNASGLYFGAGASAFSSFALSRDGEQVMSATSLKVIQDSCPCGIYNFNSYSGSVPAQTYDVLGPDGLANLMDGLLVACEPTPSLPVTPPATTVATATSSAKAAATYPPV</sequence>
<dbReference type="Proteomes" id="UP000799118">
    <property type="component" value="Unassembled WGS sequence"/>
</dbReference>
<dbReference type="OrthoDB" id="3257981at2759"/>